<keyword evidence="3" id="KW-1185">Reference proteome</keyword>
<organism evidence="2 3">
    <name type="scientific">Cytospora paraplurivora</name>
    <dbReference type="NCBI Taxonomy" id="2898453"/>
    <lineage>
        <taxon>Eukaryota</taxon>
        <taxon>Fungi</taxon>
        <taxon>Dikarya</taxon>
        <taxon>Ascomycota</taxon>
        <taxon>Pezizomycotina</taxon>
        <taxon>Sordariomycetes</taxon>
        <taxon>Sordariomycetidae</taxon>
        <taxon>Diaporthales</taxon>
        <taxon>Cytosporaceae</taxon>
        <taxon>Cytospora</taxon>
    </lineage>
</organism>
<evidence type="ECO:0000256" key="1">
    <source>
        <dbReference type="SAM" id="Phobius"/>
    </source>
</evidence>
<keyword evidence="1" id="KW-1133">Transmembrane helix</keyword>
<dbReference type="Pfam" id="PF20345">
    <property type="entry name" value="DUF6640"/>
    <property type="match status" value="1"/>
</dbReference>
<dbReference type="AlphaFoldDB" id="A0AAN9YM86"/>
<gene>
    <name evidence="2" type="ORF">SLS53_001154</name>
</gene>
<feature type="transmembrane region" description="Helical" evidence="1">
    <location>
        <begin position="73"/>
        <end position="92"/>
    </location>
</feature>
<sequence length="161" mass="17595">MSGAVTTSQSLQEFIQTIASLGQTGLKIMLGRALLTLDAIGLLFGAWIADYGVTHQFNPRWPPHAKFHNARTIGLSTVLGVATLFLTWRPLVLNTSRQLDRWSLQVAAFTGSIYWLTGLVAIYFPETDGLDPEFGGPGFPQRPLFLTLAAFGLAGSFLELR</sequence>
<keyword evidence="1" id="KW-0812">Transmembrane</keyword>
<proteinExistence type="predicted"/>
<feature type="transmembrane region" description="Helical" evidence="1">
    <location>
        <begin position="144"/>
        <end position="160"/>
    </location>
</feature>
<evidence type="ECO:0000313" key="3">
    <source>
        <dbReference type="Proteomes" id="UP001320245"/>
    </source>
</evidence>
<name>A0AAN9YM86_9PEZI</name>
<feature type="transmembrane region" description="Helical" evidence="1">
    <location>
        <begin position="104"/>
        <end position="124"/>
    </location>
</feature>
<evidence type="ECO:0000313" key="2">
    <source>
        <dbReference type="EMBL" id="KAK7747902.1"/>
    </source>
</evidence>
<dbReference type="EMBL" id="JAJSPL020000003">
    <property type="protein sequence ID" value="KAK7747902.1"/>
    <property type="molecule type" value="Genomic_DNA"/>
</dbReference>
<dbReference type="InterPro" id="IPR046580">
    <property type="entry name" value="DUF6640"/>
</dbReference>
<keyword evidence="1" id="KW-0472">Membrane</keyword>
<accession>A0AAN9YM86</accession>
<reference evidence="2 3" key="1">
    <citation type="journal article" date="2023" name="PLoS ONE">
        <title>Cytospora paraplurivora sp. nov. isolated from orchards with fruit tree decline syndrome in Ontario, Canada.</title>
        <authorList>
            <person name="Ilyukhin E."/>
            <person name="Nguyen H.D.T."/>
            <person name="Castle A.J."/>
            <person name="Ellouze W."/>
        </authorList>
    </citation>
    <scope>NUCLEOTIDE SEQUENCE [LARGE SCALE GENOMIC DNA]</scope>
    <source>
        <strain evidence="2 3">FDS-564</strain>
    </source>
</reference>
<feature type="transmembrane region" description="Helical" evidence="1">
    <location>
        <begin position="33"/>
        <end position="53"/>
    </location>
</feature>
<dbReference type="Proteomes" id="UP001320245">
    <property type="component" value="Unassembled WGS sequence"/>
</dbReference>
<comment type="caution">
    <text evidence="2">The sequence shown here is derived from an EMBL/GenBank/DDBJ whole genome shotgun (WGS) entry which is preliminary data.</text>
</comment>
<protein>
    <submittedName>
        <fullName evidence="2">Uncharacterized protein</fullName>
    </submittedName>
</protein>